<keyword evidence="1" id="KW-0812">Transmembrane</keyword>
<reference evidence="2" key="1">
    <citation type="submission" date="2020-08" db="EMBL/GenBank/DDBJ databases">
        <title>Genome public.</title>
        <authorList>
            <person name="Liu C."/>
            <person name="Sun Q."/>
        </authorList>
    </citation>
    <scope>NUCLEOTIDE SEQUENCE</scope>
    <source>
        <strain evidence="2">NSJ-32</strain>
    </source>
</reference>
<evidence type="ECO:0000313" key="2">
    <source>
        <dbReference type="EMBL" id="MBC8543661.1"/>
    </source>
</evidence>
<dbReference type="Proteomes" id="UP000657006">
    <property type="component" value="Unassembled WGS sequence"/>
</dbReference>
<dbReference type="RefSeq" id="WP_249289737.1">
    <property type="nucleotide sequence ID" value="NZ_JACRSQ010000011.1"/>
</dbReference>
<keyword evidence="1" id="KW-1133">Transmembrane helix</keyword>
<gene>
    <name evidence="2" type="ORF">H8730_08900</name>
</gene>
<feature type="transmembrane region" description="Helical" evidence="1">
    <location>
        <begin position="46"/>
        <end position="69"/>
    </location>
</feature>
<protein>
    <submittedName>
        <fullName evidence="2">Uncharacterized protein</fullName>
    </submittedName>
</protein>
<dbReference type="AlphaFoldDB" id="A0A926DS97"/>
<keyword evidence="1" id="KW-0472">Membrane</keyword>
<proteinExistence type="predicted"/>
<organism evidence="2 3">
    <name type="scientific">Bianquea renquensis</name>
    <dbReference type="NCBI Taxonomy" id="2763661"/>
    <lineage>
        <taxon>Bacteria</taxon>
        <taxon>Bacillati</taxon>
        <taxon>Bacillota</taxon>
        <taxon>Clostridia</taxon>
        <taxon>Eubacteriales</taxon>
        <taxon>Bianqueaceae</taxon>
        <taxon>Bianquea</taxon>
    </lineage>
</organism>
<keyword evidence="3" id="KW-1185">Reference proteome</keyword>
<evidence type="ECO:0000313" key="3">
    <source>
        <dbReference type="Proteomes" id="UP000657006"/>
    </source>
</evidence>
<comment type="caution">
    <text evidence="2">The sequence shown here is derived from an EMBL/GenBank/DDBJ whole genome shotgun (WGS) entry which is preliminary data.</text>
</comment>
<name>A0A926DS97_9FIRM</name>
<evidence type="ECO:0000256" key="1">
    <source>
        <dbReference type="SAM" id="Phobius"/>
    </source>
</evidence>
<accession>A0A926DS97</accession>
<sequence>MKIVKGILLAITIVTVCFAVYAQMAVFGENLLYAPSQWGFFLARSYRWITIAAVILVILTTVLFVLGALRRKRKAKGLPKGKESEKNPG</sequence>
<dbReference type="EMBL" id="JACRSQ010000011">
    <property type="protein sequence ID" value="MBC8543661.1"/>
    <property type="molecule type" value="Genomic_DNA"/>
</dbReference>